<dbReference type="Proteomes" id="UP000324897">
    <property type="component" value="Chromosome 2"/>
</dbReference>
<name>A0A5J9UJW6_9POAL</name>
<sequence length="119" mass="13306">LIWVSPWGGACEGWAGRLQVRRLGVTAAVVSGKGGGTRWRRLVQPTPVAVAERDDARGIEGSPRPRRRRLPCVFSSLSLPQNRIAGTAGPMNERFCSHAQIWCSCGRIRRFRGRKERRK</sequence>
<feature type="non-terminal residue" evidence="1">
    <location>
        <position position="1"/>
    </location>
</feature>
<accession>A0A5J9UJW6</accession>
<comment type="caution">
    <text evidence="1">The sequence shown here is derived from an EMBL/GenBank/DDBJ whole genome shotgun (WGS) entry which is preliminary data.</text>
</comment>
<reference evidence="1 2" key="1">
    <citation type="journal article" date="2019" name="Sci. Rep.">
        <title>A high-quality genome of Eragrostis curvula grass provides insights into Poaceae evolution and supports new strategies to enhance forage quality.</title>
        <authorList>
            <person name="Carballo J."/>
            <person name="Santos B.A.C.M."/>
            <person name="Zappacosta D."/>
            <person name="Garbus I."/>
            <person name="Selva J.P."/>
            <person name="Gallo C.A."/>
            <person name="Diaz A."/>
            <person name="Albertini E."/>
            <person name="Caccamo M."/>
            <person name="Echenique V."/>
        </authorList>
    </citation>
    <scope>NUCLEOTIDE SEQUENCE [LARGE SCALE GENOMIC DNA]</scope>
    <source>
        <strain evidence="2">cv. Victoria</strain>
        <tissue evidence="1">Leaf</tissue>
    </source>
</reference>
<proteinExistence type="predicted"/>
<organism evidence="1 2">
    <name type="scientific">Eragrostis curvula</name>
    <name type="common">weeping love grass</name>
    <dbReference type="NCBI Taxonomy" id="38414"/>
    <lineage>
        <taxon>Eukaryota</taxon>
        <taxon>Viridiplantae</taxon>
        <taxon>Streptophyta</taxon>
        <taxon>Embryophyta</taxon>
        <taxon>Tracheophyta</taxon>
        <taxon>Spermatophyta</taxon>
        <taxon>Magnoliopsida</taxon>
        <taxon>Liliopsida</taxon>
        <taxon>Poales</taxon>
        <taxon>Poaceae</taxon>
        <taxon>PACMAD clade</taxon>
        <taxon>Chloridoideae</taxon>
        <taxon>Eragrostideae</taxon>
        <taxon>Eragrostidinae</taxon>
        <taxon>Eragrostis</taxon>
    </lineage>
</organism>
<keyword evidence="2" id="KW-1185">Reference proteome</keyword>
<dbReference type="EMBL" id="RWGY01000013">
    <property type="protein sequence ID" value="TVU24002.1"/>
    <property type="molecule type" value="Genomic_DNA"/>
</dbReference>
<dbReference type="AlphaFoldDB" id="A0A5J9UJW6"/>
<evidence type="ECO:0000313" key="1">
    <source>
        <dbReference type="EMBL" id="TVU24002.1"/>
    </source>
</evidence>
<evidence type="ECO:0000313" key="2">
    <source>
        <dbReference type="Proteomes" id="UP000324897"/>
    </source>
</evidence>
<gene>
    <name evidence="1" type="ORF">EJB05_26394</name>
</gene>
<protein>
    <submittedName>
        <fullName evidence="1">Uncharacterized protein</fullName>
    </submittedName>
</protein>